<organism evidence="2 3">
    <name type="scientific">Cohnella cellulosilytica</name>
    <dbReference type="NCBI Taxonomy" id="986710"/>
    <lineage>
        <taxon>Bacteria</taxon>
        <taxon>Bacillati</taxon>
        <taxon>Bacillota</taxon>
        <taxon>Bacilli</taxon>
        <taxon>Bacillales</taxon>
        <taxon>Paenibacillaceae</taxon>
        <taxon>Cohnella</taxon>
    </lineage>
</organism>
<gene>
    <name evidence="2" type="ORF">ACFQMJ_25290</name>
</gene>
<reference evidence="3" key="1">
    <citation type="journal article" date="2019" name="Int. J. Syst. Evol. Microbiol.">
        <title>The Global Catalogue of Microorganisms (GCM) 10K type strain sequencing project: providing services to taxonomists for standard genome sequencing and annotation.</title>
        <authorList>
            <consortium name="The Broad Institute Genomics Platform"/>
            <consortium name="The Broad Institute Genome Sequencing Center for Infectious Disease"/>
            <person name="Wu L."/>
            <person name="Ma J."/>
        </authorList>
    </citation>
    <scope>NUCLEOTIDE SEQUENCE [LARGE SCALE GENOMIC DNA]</scope>
    <source>
        <strain evidence="3">KCTC 12907</strain>
    </source>
</reference>
<keyword evidence="3" id="KW-1185">Reference proteome</keyword>
<dbReference type="EMBL" id="JBHTAI010000019">
    <property type="protein sequence ID" value="MFC7151867.1"/>
    <property type="molecule type" value="Genomic_DNA"/>
</dbReference>
<sequence length="127" mass="14167">MNAMNHAALLFQFPGEAQARLAAETLDELGYEPQLHDGGRLHIHVEDEDLTSALEIVQCYSGQLLEHAPAETVTVTDFAYGMDAIPIPAHTVNEDWIENYRQNESKNANPESAYPTDDGSYDRFETT</sequence>
<evidence type="ECO:0000313" key="3">
    <source>
        <dbReference type="Proteomes" id="UP001596378"/>
    </source>
</evidence>
<evidence type="ECO:0000313" key="2">
    <source>
        <dbReference type="EMBL" id="MFC7151867.1"/>
    </source>
</evidence>
<name>A0ABW2FF74_9BACL</name>
<comment type="caution">
    <text evidence="2">The sequence shown here is derived from an EMBL/GenBank/DDBJ whole genome shotgun (WGS) entry which is preliminary data.</text>
</comment>
<evidence type="ECO:0000256" key="1">
    <source>
        <dbReference type="SAM" id="MobiDB-lite"/>
    </source>
</evidence>
<feature type="region of interest" description="Disordered" evidence="1">
    <location>
        <begin position="102"/>
        <end position="127"/>
    </location>
</feature>
<accession>A0ABW2FF74</accession>
<protein>
    <submittedName>
        <fullName evidence="2">Uncharacterized protein</fullName>
    </submittedName>
</protein>
<dbReference type="Proteomes" id="UP001596378">
    <property type="component" value="Unassembled WGS sequence"/>
</dbReference>
<proteinExistence type="predicted"/>